<organism evidence="1 2">
    <name type="scientific">Humibacillus xanthopallidus</name>
    <dbReference type="NCBI Taxonomy" id="412689"/>
    <lineage>
        <taxon>Bacteria</taxon>
        <taxon>Bacillati</taxon>
        <taxon>Actinomycetota</taxon>
        <taxon>Actinomycetes</taxon>
        <taxon>Micrococcales</taxon>
        <taxon>Intrasporangiaceae</taxon>
        <taxon>Humibacillus</taxon>
    </lineage>
</organism>
<accession>A0A543PTX5</accession>
<evidence type="ECO:0000313" key="2">
    <source>
        <dbReference type="Proteomes" id="UP000320085"/>
    </source>
</evidence>
<evidence type="ECO:0000313" key="1">
    <source>
        <dbReference type="EMBL" id="TQN47535.1"/>
    </source>
</evidence>
<dbReference type="Proteomes" id="UP000320085">
    <property type="component" value="Unassembled WGS sequence"/>
</dbReference>
<gene>
    <name evidence="1" type="ORF">FHX52_0637</name>
</gene>
<dbReference type="RefSeq" id="WP_141819832.1">
    <property type="nucleotide sequence ID" value="NZ_BAAAQC010000005.1"/>
</dbReference>
<sequence>MSADWSWLFLDAHGNTMEGDGLPTTGFPTQSEAENYLGESWQELLAAGVEAVTLRQHEAVVYGPMSLRAAE</sequence>
<comment type="caution">
    <text evidence="1">The sequence shown here is derived from an EMBL/GenBank/DDBJ whole genome shotgun (WGS) entry which is preliminary data.</text>
</comment>
<reference evidence="1 2" key="1">
    <citation type="submission" date="2019-06" db="EMBL/GenBank/DDBJ databases">
        <title>Sequencing the genomes of 1000 actinobacteria strains.</title>
        <authorList>
            <person name="Klenk H.-P."/>
        </authorList>
    </citation>
    <scope>NUCLEOTIDE SEQUENCE [LARGE SCALE GENOMIC DNA]</scope>
    <source>
        <strain evidence="1 2">DSM 21776</strain>
    </source>
</reference>
<dbReference type="OrthoDB" id="3214648at2"/>
<name>A0A543PTX5_9MICO</name>
<dbReference type="AlphaFoldDB" id="A0A543PTX5"/>
<dbReference type="EMBL" id="VFQF01000001">
    <property type="protein sequence ID" value="TQN47535.1"/>
    <property type="molecule type" value="Genomic_DNA"/>
</dbReference>
<proteinExistence type="predicted"/>
<protein>
    <submittedName>
        <fullName evidence="1">Uncharacterized protein</fullName>
    </submittedName>
</protein>